<name>A0A239K3V8_9BURK</name>
<keyword evidence="2" id="KW-1185">Reference proteome</keyword>
<organism evidence="1 2">
    <name type="scientific">Noviherbaspirillum humi</name>
    <dbReference type="NCBI Taxonomy" id="1688639"/>
    <lineage>
        <taxon>Bacteria</taxon>
        <taxon>Pseudomonadati</taxon>
        <taxon>Pseudomonadota</taxon>
        <taxon>Betaproteobacteria</taxon>
        <taxon>Burkholderiales</taxon>
        <taxon>Oxalobacteraceae</taxon>
        <taxon>Noviherbaspirillum</taxon>
    </lineage>
</organism>
<reference evidence="1 2" key="1">
    <citation type="submission" date="2017-06" db="EMBL/GenBank/DDBJ databases">
        <authorList>
            <person name="Kim H.J."/>
            <person name="Triplett B.A."/>
        </authorList>
    </citation>
    <scope>NUCLEOTIDE SEQUENCE [LARGE SCALE GENOMIC DNA]</scope>
    <source>
        <strain evidence="1 2">U15</strain>
    </source>
</reference>
<proteinExistence type="predicted"/>
<accession>A0A239K3V8</accession>
<evidence type="ECO:0000313" key="2">
    <source>
        <dbReference type="Proteomes" id="UP000198284"/>
    </source>
</evidence>
<dbReference type="EMBL" id="FZOT01000014">
    <property type="protein sequence ID" value="SNT12815.1"/>
    <property type="molecule type" value="Genomic_DNA"/>
</dbReference>
<sequence length="86" mass="10029">MARNRKMATSDRLLGLTRECPECGRQIQSNGQMYFDFVTHDWYIGFWCPVEKEVSSCWRPEYQPLIDEVSNGLEFDSLPDEPAHVT</sequence>
<dbReference type="AlphaFoldDB" id="A0A239K3V8"/>
<evidence type="ECO:0000313" key="1">
    <source>
        <dbReference type="EMBL" id="SNT12815.1"/>
    </source>
</evidence>
<dbReference type="Proteomes" id="UP000198284">
    <property type="component" value="Unassembled WGS sequence"/>
</dbReference>
<protein>
    <submittedName>
        <fullName evidence="1">Uncharacterized protein</fullName>
    </submittedName>
</protein>
<gene>
    <name evidence="1" type="ORF">SAMN06265795_114122</name>
</gene>